<keyword evidence="3" id="KW-1185">Reference proteome</keyword>
<keyword evidence="1" id="KW-0732">Signal</keyword>
<organism evidence="2 3">
    <name type="scientific">Sphingomonas tagetis</name>
    <dbReference type="NCBI Taxonomy" id="2949092"/>
    <lineage>
        <taxon>Bacteria</taxon>
        <taxon>Pseudomonadati</taxon>
        <taxon>Pseudomonadota</taxon>
        <taxon>Alphaproteobacteria</taxon>
        <taxon>Sphingomonadales</taxon>
        <taxon>Sphingomonadaceae</taxon>
        <taxon>Sphingomonas</taxon>
    </lineage>
</organism>
<dbReference type="EMBL" id="JAMLDX010000005">
    <property type="protein sequence ID" value="MCP3730370.1"/>
    <property type="molecule type" value="Genomic_DNA"/>
</dbReference>
<accession>A0A9X2HPW4</accession>
<evidence type="ECO:0008006" key="4">
    <source>
        <dbReference type="Google" id="ProtNLM"/>
    </source>
</evidence>
<proteinExistence type="predicted"/>
<comment type="caution">
    <text evidence="2">The sequence shown here is derived from an EMBL/GenBank/DDBJ whole genome shotgun (WGS) entry which is preliminary data.</text>
</comment>
<dbReference type="Proteomes" id="UP001139451">
    <property type="component" value="Unassembled WGS sequence"/>
</dbReference>
<evidence type="ECO:0000313" key="2">
    <source>
        <dbReference type="EMBL" id="MCP3730370.1"/>
    </source>
</evidence>
<name>A0A9X2HPW4_9SPHN</name>
<feature type="chain" id="PRO_5040741911" description="Helix-hairpin-helix motif-containing protein" evidence="1">
    <location>
        <begin position="21"/>
        <end position="102"/>
    </location>
</feature>
<dbReference type="RefSeq" id="WP_254292505.1">
    <property type="nucleotide sequence ID" value="NZ_JAMLDX010000005.1"/>
</dbReference>
<reference evidence="2" key="1">
    <citation type="submission" date="2022-05" db="EMBL/GenBank/DDBJ databases">
        <title>Sphingomonas sp. strain MG17 Genome sequencing and assembly.</title>
        <authorList>
            <person name="Kim I."/>
        </authorList>
    </citation>
    <scope>NUCLEOTIDE SEQUENCE</scope>
    <source>
        <strain evidence="2">MG17</strain>
    </source>
</reference>
<evidence type="ECO:0000256" key="1">
    <source>
        <dbReference type="SAM" id="SignalP"/>
    </source>
</evidence>
<dbReference type="AlphaFoldDB" id="A0A9X2HPW4"/>
<gene>
    <name evidence="2" type="ORF">M9978_08000</name>
</gene>
<protein>
    <recommendedName>
        <fullName evidence="4">Helix-hairpin-helix motif-containing protein</fullName>
    </recommendedName>
</protein>
<evidence type="ECO:0000313" key="3">
    <source>
        <dbReference type="Proteomes" id="UP001139451"/>
    </source>
</evidence>
<feature type="signal peptide" evidence="1">
    <location>
        <begin position="1"/>
        <end position="20"/>
    </location>
</feature>
<sequence>MKTVVLAALAAVALTPAAIAQTAPAAAAPAATAKFNLETPIQDIVADAKAKAALDTAIPGVSNHESYEMFKGMSLKQLSAYAADKLTPEVLAKAETALAEVK</sequence>